<dbReference type="AlphaFoldDB" id="X1DVV9"/>
<proteinExistence type="predicted"/>
<comment type="caution">
    <text evidence="1">The sequence shown here is derived from an EMBL/GenBank/DDBJ whole genome shotgun (WGS) entry which is preliminary data.</text>
</comment>
<dbReference type="EMBL" id="BARU01000007">
    <property type="protein sequence ID" value="GAH25171.1"/>
    <property type="molecule type" value="Genomic_DNA"/>
</dbReference>
<sequence length="130" mass="15049">MAEKEYTRVVNQKYQDCGKQVSILCNESAQIVAVRCPECFKTFLISTIEVEQLRSYLKKNGWVESSCKRKEVLRVRSPNGYITMIPARKDLIDFVEYTEHVLTSIAIYEDKTFDAVLLEMLKEAVAEDEE</sequence>
<name>X1DVV9_9ZZZZ</name>
<gene>
    <name evidence="1" type="ORF">S03H2_00094</name>
</gene>
<reference evidence="1" key="1">
    <citation type="journal article" date="2014" name="Front. Microbiol.">
        <title>High frequency of phylogenetically diverse reductive dehalogenase-homologous genes in deep subseafloor sedimentary metagenomes.</title>
        <authorList>
            <person name="Kawai M."/>
            <person name="Futagami T."/>
            <person name="Toyoda A."/>
            <person name="Takaki Y."/>
            <person name="Nishi S."/>
            <person name="Hori S."/>
            <person name="Arai W."/>
            <person name="Tsubouchi T."/>
            <person name="Morono Y."/>
            <person name="Uchiyama I."/>
            <person name="Ito T."/>
            <person name="Fujiyama A."/>
            <person name="Inagaki F."/>
            <person name="Takami H."/>
        </authorList>
    </citation>
    <scope>NUCLEOTIDE SEQUENCE</scope>
    <source>
        <strain evidence="1">Expedition CK06-06</strain>
    </source>
</reference>
<accession>X1DVV9</accession>
<organism evidence="1">
    <name type="scientific">marine sediment metagenome</name>
    <dbReference type="NCBI Taxonomy" id="412755"/>
    <lineage>
        <taxon>unclassified sequences</taxon>
        <taxon>metagenomes</taxon>
        <taxon>ecological metagenomes</taxon>
    </lineage>
</organism>
<protein>
    <submittedName>
        <fullName evidence="1">Uncharacterized protein</fullName>
    </submittedName>
</protein>
<evidence type="ECO:0000313" key="1">
    <source>
        <dbReference type="EMBL" id="GAH25171.1"/>
    </source>
</evidence>